<dbReference type="Proteomes" id="UP000332933">
    <property type="component" value="Unassembled WGS sequence"/>
</dbReference>
<name>A0A485LHU0_9STRA</name>
<organism evidence="2 3">
    <name type="scientific">Aphanomyces stellatus</name>
    <dbReference type="NCBI Taxonomy" id="120398"/>
    <lineage>
        <taxon>Eukaryota</taxon>
        <taxon>Sar</taxon>
        <taxon>Stramenopiles</taxon>
        <taxon>Oomycota</taxon>
        <taxon>Saprolegniomycetes</taxon>
        <taxon>Saprolegniales</taxon>
        <taxon>Verrucalvaceae</taxon>
        <taxon>Aphanomyces</taxon>
    </lineage>
</organism>
<evidence type="ECO:0000313" key="1">
    <source>
        <dbReference type="EMBL" id="KAF0686943.1"/>
    </source>
</evidence>
<evidence type="ECO:0000313" key="3">
    <source>
        <dbReference type="Proteomes" id="UP000332933"/>
    </source>
</evidence>
<dbReference type="EMBL" id="CAADRA010006992">
    <property type="protein sequence ID" value="VFT97963.1"/>
    <property type="molecule type" value="Genomic_DNA"/>
</dbReference>
<reference evidence="2 3" key="1">
    <citation type="submission" date="2019-03" db="EMBL/GenBank/DDBJ databases">
        <authorList>
            <person name="Gaulin E."/>
            <person name="Dumas B."/>
        </authorList>
    </citation>
    <scope>NUCLEOTIDE SEQUENCE [LARGE SCALE GENOMIC DNA]</scope>
    <source>
        <strain evidence="2">CBS 568.67</strain>
    </source>
</reference>
<gene>
    <name evidence="2" type="primary">Aste57867_21291</name>
    <name evidence="1" type="ORF">As57867_021222</name>
    <name evidence="2" type="ORF">ASTE57867_21291</name>
</gene>
<dbReference type="AlphaFoldDB" id="A0A485LHU0"/>
<sequence length="214" mass="23738">MNDHVDALLQKLCADALDGASDRDFLVLRDVAALQDSGRVPVPVNLLHLGVLFAINATERESIAGQFDIYAVSDFVHQCHMDEKTIEHNAPSYFKYVKEARCLLDLWDAIALDDGDVHSVATWLVNVLKQNARATGSFDEANEALDLATLDLLGRVLHLDDEWTTAFDDDDDRSANQAPGRHVPAAQVHTYVAHFLTGWLGQLERLGVVRHVDD</sequence>
<protein>
    <submittedName>
        <fullName evidence="2">Aste57867_21291 protein</fullName>
    </submittedName>
</protein>
<dbReference type="OrthoDB" id="73548at2759"/>
<evidence type="ECO:0000313" key="2">
    <source>
        <dbReference type="EMBL" id="VFT97963.1"/>
    </source>
</evidence>
<proteinExistence type="predicted"/>
<accession>A0A485LHU0</accession>
<reference evidence="1" key="2">
    <citation type="submission" date="2019-06" db="EMBL/GenBank/DDBJ databases">
        <title>Genomics analysis of Aphanomyces spp. identifies a new class of oomycete effector associated with host adaptation.</title>
        <authorList>
            <person name="Gaulin E."/>
        </authorList>
    </citation>
    <scope>NUCLEOTIDE SEQUENCE</scope>
    <source>
        <strain evidence="1">CBS 578.67</strain>
    </source>
</reference>
<dbReference type="EMBL" id="VJMH01006966">
    <property type="protein sequence ID" value="KAF0686943.1"/>
    <property type="molecule type" value="Genomic_DNA"/>
</dbReference>
<keyword evidence="3" id="KW-1185">Reference proteome</keyword>